<dbReference type="PANTHER" id="PTHR42747">
    <property type="entry name" value="NITRONATE MONOOXYGENASE-RELATED"/>
    <property type="match status" value="1"/>
</dbReference>
<sequence length="371" mass="38835">MSSFETLVAKLGIRYPIIQAPMAGVSTPGLVAEVSEAGGLGSLGLGAATVDQAARQIRETRQLTDKPFNVNLFCHRPATADHARETAWLTHLAAEFRKFGAEPPKSLREIYPTALGNDALLAMLLDEKPAVVSFHFGLPDPHWIAALRQAGIVTMACATDLAEADAVEHAGIDVLVAQGAEAGGHRGIFDPAEDKLIGTFSLVRLLSRQTRLPIVAAGGIMDGDGVAAALRLGASAAQMGTAFILCPESSASLAYRNALKSASAHHTAITSAISGRPARGIVNRLHTLGRDDAPAPPDYPITYHAGKALHQAAAKRGDDSYAAHWAGQGAPLVRELPAAALIEQIVEEWQHAEVTLGGVSGDRADESVVGD</sequence>
<dbReference type="EMBL" id="CP048836">
    <property type="protein sequence ID" value="QID17345.1"/>
    <property type="molecule type" value="Genomic_DNA"/>
</dbReference>
<keyword evidence="5" id="KW-0288">FMN</keyword>
<dbReference type="SUPFAM" id="SSF51412">
    <property type="entry name" value="Inosine monophosphate dehydrogenase (IMPDH)"/>
    <property type="match status" value="1"/>
</dbReference>
<dbReference type="GO" id="GO:0009636">
    <property type="term" value="P:response to toxic substance"/>
    <property type="evidence" value="ECO:0007669"/>
    <property type="project" value="UniProtKB-KW"/>
</dbReference>
<evidence type="ECO:0000256" key="11">
    <source>
        <dbReference type="ARBA" id="ARBA00067136"/>
    </source>
</evidence>
<dbReference type="Proteomes" id="UP000501991">
    <property type="component" value="Chromosome"/>
</dbReference>
<evidence type="ECO:0000256" key="5">
    <source>
        <dbReference type="ARBA" id="ARBA00022643"/>
    </source>
</evidence>
<evidence type="ECO:0000313" key="13">
    <source>
        <dbReference type="Proteomes" id="UP000501991"/>
    </source>
</evidence>
<evidence type="ECO:0000256" key="10">
    <source>
        <dbReference type="ARBA" id="ARBA00049401"/>
    </source>
</evidence>
<evidence type="ECO:0000256" key="1">
    <source>
        <dbReference type="ARBA" id="ARBA00001917"/>
    </source>
</evidence>
<keyword evidence="3" id="KW-0216">Detoxification</keyword>
<reference evidence="12 13" key="1">
    <citation type="submission" date="2020-02" db="EMBL/GenBank/DDBJ databases">
        <title>Nitrogenibacter mangrovi gen. nov., sp. nov. isolated from mangrove sediment, a denitrifying betaproteobacterium.</title>
        <authorList>
            <person name="Liao H."/>
            <person name="Tian Y."/>
        </authorList>
    </citation>
    <scope>NUCLEOTIDE SEQUENCE [LARGE SCALE GENOMIC DNA]</scope>
    <source>
        <strain evidence="12 13">M9-3-2</strain>
    </source>
</reference>
<evidence type="ECO:0000256" key="4">
    <source>
        <dbReference type="ARBA" id="ARBA00022630"/>
    </source>
</evidence>
<keyword evidence="13" id="KW-1185">Reference proteome</keyword>
<accession>A0A6C1B3B3</accession>
<dbReference type="Pfam" id="PF03060">
    <property type="entry name" value="NMO"/>
    <property type="match status" value="1"/>
</dbReference>
<dbReference type="GO" id="GO:0000166">
    <property type="term" value="F:nucleotide binding"/>
    <property type="evidence" value="ECO:0007669"/>
    <property type="project" value="UniProtKB-KW"/>
</dbReference>
<dbReference type="GO" id="GO:0018580">
    <property type="term" value="F:nitronate monooxygenase activity"/>
    <property type="evidence" value="ECO:0007669"/>
    <property type="project" value="InterPro"/>
</dbReference>
<dbReference type="Gene3D" id="3.20.20.70">
    <property type="entry name" value="Aldolase class I"/>
    <property type="match status" value="1"/>
</dbReference>
<dbReference type="CDD" id="cd04730">
    <property type="entry name" value="NPD_like"/>
    <property type="match status" value="1"/>
</dbReference>
<keyword evidence="7" id="KW-0560">Oxidoreductase</keyword>
<dbReference type="InterPro" id="IPR013785">
    <property type="entry name" value="Aldolase_TIM"/>
</dbReference>
<comment type="cofactor">
    <cofactor evidence="1">
        <name>FMN</name>
        <dbReference type="ChEBI" id="CHEBI:58210"/>
    </cofactor>
</comment>
<dbReference type="FunFam" id="3.20.20.70:FF:000154">
    <property type="entry name" value="Probable nitronate monooxygenase"/>
    <property type="match status" value="1"/>
</dbReference>
<comment type="catalytic activity">
    <reaction evidence="10">
        <text>3 propionate 3-nitronate + 3 O2 + H2O = 3 3-oxopropanoate + 2 nitrate + nitrite + H2O2 + 3 H(+)</text>
        <dbReference type="Rhea" id="RHEA:57332"/>
        <dbReference type="ChEBI" id="CHEBI:15377"/>
        <dbReference type="ChEBI" id="CHEBI:15378"/>
        <dbReference type="ChEBI" id="CHEBI:15379"/>
        <dbReference type="ChEBI" id="CHEBI:16240"/>
        <dbReference type="ChEBI" id="CHEBI:16301"/>
        <dbReference type="ChEBI" id="CHEBI:17632"/>
        <dbReference type="ChEBI" id="CHEBI:33190"/>
        <dbReference type="ChEBI" id="CHEBI:136067"/>
    </reaction>
</comment>
<dbReference type="AlphaFoldDB" id="A0A6C1B3B3"/>
<evidence type="ECO:0000256" key="7">
    <source>
        <dbReference type="ARBA" id="ARBA00023002"/>
    </source>
</evidence>
<evidence type="ECO:0000256" key="9">
    <source>
        <dbReference type="ARBA" id="ARBA00031155"/>
    </source>
</evidence>
<evidence type="ECO:0000313" key="12">
    <source>
        <dbReference type="EMBL" id="QID17345.1"/>
    </source>
</evidence>
<proteinExistence type="inferred from homology"/>
<evidence type="ECO:0000256" key="3">
    <source>
        <dbReference type="ARBA" id="ARBA00022575"/>
    </source>
</evidence>
<dbReference type="InterPro" id="IPR004136">
    <property type="entry name" value="NMO"/>
</dbReference>
<gene>
    <name evidence="12" type="ORF">G3580_06605</name>
</gene>
<evidence type="ECO:0000256" key="8">
    <source>
        <dbReference type="ARBA" id="ARBA00023033"/>
    </source>
</evidence>
<comment type="similarity">
    <text evidence="2">Belongs to the nitronate monooxygenase family. NMO class I subfamily.</text>
</comment>
<keyword evidence="4" id="KW-0285">Flavoprotein</keyword>
<name>A0A6C1B3B3_9RHOO</name>
<dbReference type="RefSeq" id="WP_173764509.1">
    <property type="nucleotide sequence ID" value="NZ_CP048836.1"/>
</dbReference>
<organism evidence="12 13">
    <name type="scientific">Nitrogeniibacter mangrovi</name>
    <dbReference type="NCBI Taxonomy" id="2016596"/>
    <lineage>
        <taxon>Bacteria</taxon>
        <taxon>Pseudomonadati</taxon>
        <taxon>Pseudomonadota</taxon>
        <taxon>Betaproteobacteria</taxon>
        <taxon>Rhodocyclales</taxon>
        <taxon>Zoogloeaceae</taxon>
        <taxon>Nitrogeniibacter</taxon>
    </lineage>
</organism>
<dbReference type="KEGG" id="azq:G3580_06605"/>
<dbReference type="PANTHER" id="PTHR42747:SF3">
    <property type="entry name" value="NITRONATE MONOOXYGENASE-RELATED"/>
    <property type="match status" value="1"/>
</dbReference>
<evidence type="ECO:0000256" key="6">
    <source>
        <dbReference type="ARBA" id="ARBA00022741"/>
    </source>
</evidence>
<keyword evidence="6" id="KW-0547">Nucleotide-binding</keyword>
<evidence type="ECO:0000256" key="2">
    <source>
        <dbReference type="ARBA" id="ARBA00009881"/>
    </source>
</evidence>
<protein>
    <recommendedName>
        <fullName evidence="11">Nitronate monooxygenase</fullName>
    </recommendedName>
    <alternativeName>
        <fullName evidence="9">Propionate 3-nitronate monooxygenase</fullName>
    </alternativeName>
</protein>
<keyword evidence="8 12" id="KW-0503">Monooxygenase</keyword>